<name>F3GRZ2_PSESJ</name>
<accession>F3GRZ2</accession>
<dbReference type="AlphaFoldDB" id="F3GRZ2"/>
<protein>
    <submittedName>
        <fullName evidence="1">Uncharacterized protein</fullName>
    </submittedName>
</protein>
<dbReference type="Proteomes" id="UP000004986">
    <property type="component" value="Unassembled WGS sequence"/>
</dbReference>
<dbReference type="HOGENOM" id="CLU_3361637_0_0_6"/>
<evidence type="ECO:0000313" key="1">
    <source>
        <dbReference type="EMBL" id="EGH49845.1"/>
    </source>
</evidence>
<keyword evidence="2" id="KW-1185">Reference proteome</keyword>
<sequence length="36" mass="3648">MAAIAGQPVPEALSLEQGDDSALPAFLARQPDAILA</sequence>
<proteinExistence type="predicted"/>
<comment type="caution">
    <text evidence="1">The sequence shown here is derived from an EMBL/GenBank/DDBJ whole genome shotgun (WGS) entry which is preliminary data.</text>
</comment>
<gene>
    <name evidence="1" type="ORF">PSYPI_48565</name>
</gene>
<evidence type="ECO:0000313" key="2">
    <source>
        <dbReference type="Proteomes" id="UP000004986"/>
    </source>
</evidence>
<dbReference type="EMBL" id="AEAI01004793">
    <property type="protein sequence ID" value="EGH49845.1"/>
    <property type="molecule type" value="Genomic_DNA"/>
</dbReference>
<organism evidence="1 2">
    <name type="scientific">Pseudomonas syringae pv. pisi str. 1704B</name>
    <dbReference type="NCBI Taxonomy" id="629263"/>
    <lineage>
        <taxon>Bacteria</taxon>
        <taxon>Pseudomonadati</taxon>
        <taxon>Pseudomonadota</taxon>
        <taxon>Gammaproteobacteria</taxon>
        <taxon>Pseudomonadales</taxon>
        <taxon>Pseudomonadaceae</taxon>
        <taxon>Pseudomonas</taxon>
        <taxon>Pseudomonas syringae</taxon>
    </lineage>
</organism>
<reference evidence="1 2" key="1">
    <citation type="journal article" date="2011" name="PLoS Pathog.">
        <title>Dynamic evolution of pathogenicity revealed by sequencing and comparative genomics of 19 Pseudomonas syringae isolates.</title>
        <authorList>
            <person name="Baltrus D.A."/>
            <person name="Nishimura M.T."/>
            <person name="Romanchuk A."/>
            <person name="Chang J.H."/>
            <person name="Mukhtar M.S."/>
            <person name="Cherkis K."/>
            <person name="Roach J."/>
            <person name="Grant S.R."/>
            <person name="Jones C.D."/>
            <person name="Dangl J.L."/>
        </authorList>
    </citation>
    <scope>NUCLEOTIDE SEQUENCE [LARGE SCALE GENOMIC DNA]</scope>
    <source>
        <strain evidence="1 2">1704B</strain>
    </source>
</reference>
<feature type="non-terminal residue" evidence="1">
    <location>
        <position position="36"/>
    </location>
</feature>